<feature type="compositionally biased region" description="Acidic residues" evidence="2">
    <location>
        <begin position="750"/>
        <end position="765"/>
    </location>
</feature>
<feature type="coiled-coil region" evidence="1">
    <location>
        <begin position="302"/>
        <end position="398"/>
    </location>
</feature>
<accession>A0A8H3GCL7</accession>
<evidence type="ECO:0000313" key="4">
    <source>
        <dbReference type="Proteomes" id="UP000663843"/>
    </source>
</evidence>
<comment type="caution">
    <text evidence="3">The sequence shown here is derived from an EMBL/GenBank/DDBJ whole genome shotgun (WGS) entry which is preliminary data.</text>
</comment>
<evidence type="ECO:0000256" key="1">
    <source>
        <dbReference type="SAM" id="Coils"/>
    </source>
</evidence>
<feature type="coiled-coil region" evidence="1">
    <location>
        <begin position="431"/>
        <end position="493"/>
    </location>
</feature>
<dbReference type="AlphaFoldDB" id="A0A8H3GCL7"/>
<feature type="coiled-coil region" evidence="1">
    <location>
        <begin position="522"/>
        <end position="591"/>
    </location>
</feature>
<feature type="region of interest" description="Disordered" evidence="2">
    <location>
        <begin position="1"/>
        <end position="30"/>
    </location>
</feature>
<gene>
    <name evidence="3" type="ORF">RDB_LOCUS78641</name>
</gene>
<organism evidence="3 4">
    <name type="scientific">Rhizoctonia solani</name>
    <dbReference type="NCBI Taxonomy" id="456999"/>
    <lineage>
        <taxon>Eukaryota</taxon>
        <taxon>Fungi</taxon>
        <taxon>Dikarya</taxon>
        <taxon>Basidiomycota</taxon>
        <taxon>Agaricomycotina</taxon>
        <taxon>Agaricomycetes</taxon>
        <taxon>Cantharellales</taxon>
        <taxon>Ceratobasidiaceae</taxon>
        <taxon>Rhizoctonia</taxon>
    </lineage>
</organism>
<evidence type="ECO:0000256" key="2">
    <source>
        <dbReference type="SAM" id="MobiDB-lite"/>
    </source>
</evidence>
<feature type="compositionally biased region" description="Low complexity" evidence="2">
    <location>
        <begin position="158"/>
        <end position="167"/>
    </location>
</feature>
<protein>
    <submittedName>
        <fullName evidence="3">Uncharacterized protein</fullName>
    </submittedName>
</protein>
<dbReference type="EMBL" id="CAJMWT010002471">
    <property type="protein sequence ID" value="CAE6444081.1"/>
    <property type="molecule type" value="Genomic_DNA"/>
</dbReference>
<feature type="compositionally biased region" description="Low complexity" evidence="2">
    <location>
        <begin position="8"/>
        <end position="24"/>
    </location>
</feature>
<name>A0A8H3GCL7_9AGAM</name>
<sequence length="788" mass="87332">MARHRATRPSVASVVSTTSTNGTRSRSKLSYEQSTLLALAENSLKKQKKPLNVSAIVKDAERRAHEQGLSLGIQARTRIKKAVGKLSEDGAIAEAPRQGRAPARYSLTPRTVKLFNDAKSHRRSDIGIAKEVSETLKGDTGGDRPAKRRRSSVSMGVTSSQRSTQQQAAIEKLKADLAVARSEIKTLKQSNQDLLDQQLDDDDDYDAFGSPTRKALSSQRLGADSLTRPHSGTRGLSFNAGRPTRPTTPEPTEHGSPEYEAPDDIDYPIGMEMEREITPPHSSPPDAIVPSFAPEHQTVREKSETELKLEQLEASMAELTLEKTRMAEEIVALQNQVRHERETVVRLTQEKHEIDLVRVELTQVSKERDSAHRDVTRLEQEKAELEDLVSKAEGEAKTQADIQSQLRTQLASITGELEESNVSLVASQDEARRLTESLAVAEATIAVLNENLLARESTVAELQSTQSLNIEQLQTLRSEIQVLRNTLSVAEDRIAATEAIATERGLQIGGLQADQEAMRATVTGLRAQKAELANENSSLLAQINGLNALAADLRAQIESVSSKAQSLEVLVSELQSSLNTVRLEKDQVETKFEAEYSNLNRRIAERDAIIAEANRTTKGLQDDLMACNNQLSGRESEIVQLRSTLVQSTSEVESLKKARDDISSKLSSSTEEARSLKQRLGELRRKDEANMKQIGQLEASLVLHRNSIEEHQDAMSKLELQLDRLRNIELESLRRRRARVEAEAKRLRDEEAELTQEAIDVDQWDESLTQSRAERSSLAPNFPIPSSP</sequence>
<proteinExistence type="predicted"/>
<feature type="compositionally biased region" description="Basic and acidic residues" evidence="2">
    <location>
        <begin position="135"/>
        <end position="145"/>
    </location>
</feature>
<dbReference type="PANTHER" id="PTHR45615:SF80">
    <property type="entry name" value="GRIP DOMAIN-CONTAINING PROTEIN"/>
    <property type="match status" value="1"/>
</dbReference>
<feature type="region of interest" description="Disordered" evidence="2">
    <location>
        <begin position="135"/>
        <end position="168"/>
    </location>
</feature>
<feature type="region of interest" description="Disordered" evidence="2">
    <location>
        <begin position="202"/>
        <end position="261"/>
    </location>
</feature>
<dbReference type="Gene3D" id="1.10.287.1490">
    <property type="match status" value="1"/>
</dbReference>
<feature type="region of interest" description="Disordered" evidence="2">
    <location>
        <begin position="742"/>
        <end position="788"/>
    </location>
</feature>
<keyword evidence="1" id="KW-0175">Coiled coil</keyword>
<dbReference type="PANTHER" id="PTHR45615">
    <property type="entry name" value="MYOSIN HEAVY CHAIN, NON-MUSCLE"/>
    <property type="match status" value="1"/>
</dbReference>
<evidence type="ECO:0000313" key="3">
    <source>
        <dbReference type="EMBL" id="CAE6444081.1"/>
    </source>
</evidence>
<reference evidence="3" key="1">
    <citation type="submission" date="2021-01" db="EMBL/GenBank/DDBJ databases">
        <authorList>
            <person name="Kaushik A."/>
        </authorList>
    </citation>
    <scope>NUCLEOTIDE SEQUENCE</scope>
    <source>
        <strain evidence="3">AG2-2IIIB</strain>
    </source>
</reference>
<dbReference type="Proteomes" id="UP000663843">
    <property type="component" value="Unassembled WGS sequence"/>
</dbReference>